<reference evidence="14" key="1">
    <citation type="submission" date="2016-10" db="EMBL/GenBank/DDBJ databases">
        <authorList>
            <person name="Varghese N."/>
            <person name="Submissions S."/>
        </authorList>
    </citation>
    <scope>NUCLEOTIDE SEQUENCE [LARGE SCALE GENOMIC DNA]</scope>
    <source>
        <strain evidence="14">DSM 17616</strain>
    </source>
</reference>
<dbReference type="PROSITE" id="PS52016">
    <property type="entry name" value="TONB_DEPENDENT_REC_3"/>
    <property type="match status" value="1"/>
</dbReference>
<dbReference type="STRING" id="173990.SAMN05660691_02632"/>
<dbReference type="Pfam" id="PF07715">
    <property type="entry name" value="Plug"/>
    <property type="match status" value="1"/>
</dbReference>
<dbReference type="Proteomes" id="UP000199371">
    <property type="component" value="Unassembled WGS sequence"/>
</dbReference>
<dbReference type="GO" id="GO:0009279">
    <property type="term" value="C:cell outer membrane"/>
    <property type="evidence" value="ECO:0007669"/>
    <property type="project" value="UniProtKB-SubCell"/>
</dbReference>
<evidence type="ECO:0000256" key="4">
    <source>
        <dbReference type="ARBA" id="ARBA00022692"/>
    </source>
</evidence>
<feature type="chain" id="PRO_5011593460" evidence="10">
    <location>
        <begin position="33"/>
        <end position="855"/>
    </location>
</feature>
<evidence type="ECO:0000256" key="6">
    <source>
        <dbReference type="ARBA" id="ARBA00023136"/>
    </source>
</evidence>
<gene>
    <name evidence="13" type="ORF">SAMN05660691_02632</name>
</gene>
<evidence type="ECO:0000256" key="5">
    <source>
        <dbReference type="ARBA" id="ARBA00023077"/>
    </source>
</evidence>
<evidence type="ECO:0000256" key="10">
    <source>
        <dbReference type="SAM" id="SignalP"/>
    </source>
</evidence>
<evidence type="ECO:0000256" key="2">
    <source>
        <dbReference type="ARBA" id="ARBA00022448"/>
    </source>
</evidence>
<feature type="domain" description="TonB-dependent receptor-like beta-barrel" evidence="11">
    <location>
        <begin position="405"/>
        <end position="815"/>
    </location>
</feature>
<dbReference type="OrthoDB" id="9815954at2"/>
<dbReference type="Pfam" id="PF00593">
    <property type="entry name" value="TonB_dep_Rec_b-barrel"/>
    <property type="match status" value="1"/>
</dbReference>
<dbReference type="InterPro" id="IPR039426">
    <property type="entry name" value="TonB-dep_rcpt-like"/>
</dbReference>
<evidence type="ECO:0000259" key="11">
    <source>
        <dbReference type="Pfam" id="PF00593"/>
    </source>
</evidence>
<accession>A0A1H6MCM0</accession>
<evidence type="ECO:0000313" key="13">
    <source>
        <dbReference type="EMBL" id="SEH99186.1"/>
    </source>
</evidence>
<comment type="subcellular location">
    <subcellularLocation>
        <location evidence="1 8">Cell outer membrane</location>
        <topology evidence="1 8">Multi-pass membrane protein</topology>
    </subcellularLocation>
</comment>
<comment type="similarity">
    <text evidence="8 9">Belongs to the TonB-dependent receptor family.</text>
</comment>
<evidence type="ECO:0000256" key="7">
    <source>
        <dbReference type="ARBA" id="ARBA00023237"/>
    </source>
</evidence>
<dbReference type="EMBL" id="FNXF01000010">
    <property type="protein sequence ID" value="SEH99186.1"/>
    <property type="molecule type" value="Genomic_DNA"/>
</dbReference>
<evidence type="ECO:0000313" key="14">
    <source>
        <dbReference type="Proteomes" id="UP000199371"/>
    </source>
</evidence>
<dbReference type="InterPro" id="IPR036942">
    <property type="entry name" value="Beta-barrel_TonB_sf"/>
</dbReference>
<keyword evidence="3 8" id="KW-1134">Transmembrane beta strand</keyword>
<dbReference type="PANTHER" id="PTHR47234">
    <property type="match status" value="1"/>
</dbReference>
<dbReference type="InterPro" id="IPR000531">
    <property type="entry name" value="Beta-barrel_TonB"/>
</dbReference>
<keyword evidence="14" id="KW-1185">Reference proteome</keyword>
<dbReference type="SUPFAM" id="SSF56935">
    <property type="entry name" value="Porins"/>
    <property type="match status" value="1"/>
</dbReference>
<dbReference type="RefSeq" id="WP_092794020.1">
    <property type="nucleotide sequence ID" value="NZ_FNXF01000010.1"/>
</dbReference>
<dbReference type="AlphaFoldDB" id="A0A1H6MCM0"/>
<dbReference type="InterPro" id="IPR037066">
    <property type="entry name" value="Plug_dom_sf"/>
</dbReference>
<feature type="signal peptide" evidence="10">
    <location>
        <begin position="1"/>
        <end position="32"/>
    </location>
</feature>
<dbReference type="Gene3D" id="2.40.170.20">
    <property type="entry name" value="TonB-dependent receptor, beta-barrel domain"/>
    <property type="match status" value="1"/>
</dbReference>
<organism evidence="13 14">
    <name type="scientific">Rheinheimera pacifica</name>
    <dbReference type="NCBI Taxonomy" id="173990"/>
    <lineage>
        <taxon>Bacteria</taxon>
        <taxon>Pseudomonadati</taxon>
        <taxon>Pseudomonadota</taxon>
        <taxon>Gammaproteobacteria</taxon>
        <taxon>Chromatiales</taxon>
        <taxon>Chromatiaceae</taxon>
        <taxon>Rheinheimera</taxon>
    </lineage>
</organism>
<keyword evidence="7 8" id="KW-0998">Cell outer membrane</keyword>
<keyword evidence="10" id="KW-0732">Signal</keyword>
<dbReference type="PANTHER" id="PTHR47234:SF3">
    <property type="entry name" value="SECRETIN_TONB SHORT N-TERMINAL DOMAIN-CONTAINING PROTEIN"/>
    <property type="match status" value="1"/>
</dbReference>
<dbReference type="Gene3D" id="2.170.130.10">
    <property type="entry name" value="TonB-dependent receptor, plug domain"/>
    <property type="match status" value="1"/>
</dbReference>
<keyword evidence="4 8" id="KW-0812">Transmembrane</keyword>
<evidence type="ECO:0000256" key="3">
    <source>
        <dbReference type="ARBA" id="ARBA00022452"/>
    </source>
</evidence>
<evidence type="ECO:0000259" key="12">
    <source>
        <dbReference type="Pfam" id="PF07715"/>
    </source>
</evidence>
<dbReference type="InterPro" id="IPR012910">
    <property type="entry name" value="Plug_dom"/>
</dbReference>
<name>A0A1H6MCM0_9GAMM</name>
<protein>
    <submittedName>
        <fullName evidence="13">Iron complex outermembrane recepter protein</fullName>
    </submittedName>
</protein>
<evidence type="ECO:0000256" key="8">
    <source>
        <dbReference type="PROSITE-ProRule" id="PRU01360"/>
    </source>
</evidence>
<proteinExistence type="inferred from homology"/>
<evidence type="ECO:0000256" key="9">
    <source>
        <dbReference type="RuleBase" id="RU003357"/>
    </source>
</evidence>
<keyword evidence="6 8" id="KW-0472">Membrane</keyword>
<sequence>MNYKKNSVALGIKVALFGSVAMAMLVQPQAWAQDAAEQGAEAVEKIAVVGSRSAPRSVGESPVPIDIIGGEEFTNQGNSDMLNLLSTMVPSFNINAQPISDAATLIRPANLRGLGPDQTLVLVNGKRRHRAAVIAFLGGGISDGAQGPDISVIPAIAIRQVEVLRDGAAAQYGSDAIAGVLNFQLKNASEGGMLEAKWGEYYDGGASDQFAGNIGLPFTDKGSANFSFEYRTADATSRSVQRDDAAGLITAGNTAVADPAQIWGSPQIKDDLKLFANIELELSKDKSAYAFGNYAKREVEGGFYYRNPTNRSGVYAGSPVTVDGVSYDTVLVGDLTPDDGATCPALRLDANGIPIASDLAAITADPNCWAFTEMLPGGFTPRFGGTVYDASIAGGVKGEWFNDIMFDMSATYGRSQADFSIKNTINPSMGPDTPTEFDPGTYVQTEIGLNLDMFREFDAGLAEPLVLAGGVEWREDIFEVKAGDVPSFTVGPLASQGFGIGSNGFPGFKPEAAGVFTRRNLSFYTDASAWVTDDLMLNGALRYEDFTDFGDTTNWKVSALYNLTDSISLRAAAGTGFRAPTIGQSKVINVTTAFGPNGLEDQATLPPDNPISIQKGGKPLKPEESENFSVGTVMNFGTTHVSLDYYNIKVTDRLSQTSPLELTADDIAALLAMGVADATSYSSILFFTNDFDTRTQGVDLVVSQDLDLGRGRSKLNLVFNWNHTKVTLDPLTTNVNDTKVRQLEDNLPNTRGSLSFTHEENSWRALARLNYYGSFWEAHLDDGELGIDEGSAVTVDLELGYKILPSLELVLGAQNAFNKYPDENPYGGIAGAKYPTTTPYGFNGGMYYVRAVYTF</sequence>
<keyword evidence="5 9" id="KW-0798">TonB box</keyword>
<feature type="domain" description="TonB-dependent receptor plug" evidence="12">
    <location>
        <begin position="60"/>
        <end position="180"/>
    </location>
</feature>
<evidence type="ECO:0000256" key="1">
    <source>
        <dbReference type="ARBA" id="ARBA00004571"/>
    </source>
</evidence>
<keyword evidence="2 8" id="KW-0813">Transport</keyword>